<dbReference type="EMBL" id="UWXJ01000004">
    <property type="protein sequence ID" value="VCZ29158.1"/>
    <property type="molecule type" value="Genomic_DNA"/>
</dbReference>
<accession>A0A3P5HI72</accession>
<evidence type="ECO:0000313" key="2">
    <source>
        <dbReference type="Proteomes" id="UP000281521"/>
    </source>
</evidence>
<dbReference type="Proteomes" id="UP000281521">
    <property type="component" value="Unassembled WGS sequence"/>
</dbReference>
<sequence length="101" mass="11387">MLYAVPQQASDSLKLIKTVLQLIASQQEVSQQLKLRVYEVIREASNLSVDKGDQLQIPSHRESISLAVEIRHTKALAKVLTKVTSEDMLEPVMARNVLEYI</sequence>
<protein>
    <submittedName>
        <fullName evidence="1">Uncharacterized protein</fullName>
    </submittedName>
</protein>
<reference evidence="1 2" key="1">
    <citation type="submission" date="2018-10" db="EMBL/GenBank/DDBJ databases">
        <authorList>
            <person name="Noll B N."/>
        </authorList>
    </citation>
    <scope>NUCLEOTIDE SEQUENCE [LARGE SCALE GENOMIC DNA]</scope>
    <source>
        <strain evidence="1">Ecoli022</strain>
    </source>
</reference>
<name>A0A3P5HI72_ECOLX</name>
<proteinExistence type="predicted"/>
<dbReference type="AlphaFoldDB" id="A0A3P5HI72"/>
<gene>
    <name evidence="1" type="ORF">BANRA_05665</name>
</gene>
<dbReference type="RefSeq" id="WP_000964982.1">
    <property type="nucleotide sequence ID" value="NZ_BDRL01000017.1"/>
</dbReference>
<evidence type="ECO:0000313" key="1">
    <source>
        <dbReference type="EMBL" id="VCZ29158.1"/>
    </source>
</evidence>
<organism evidence="1 2">
    <name type="scientific">Escherichia coli</name>
    <dbReference type="NCBI Taxonomy" id="562"/>
    <lineage>
        <taxon>Bacteria</taxon>
        <taxon>Pseudomonadati</taxon>
        <taxon>Pseudomonadota</taxon>
        <taxon>Gammaproteobacteria</taxon>
        <taxon>Enterobacterales</taxon>
        <taxon>Enterobacteriaceae</taxon>
        <taxon>Escherichia</taxon>
    </lineage>
</organism>